<keyword evidence="2" id="KW-1133">Transmembrane helix</keyword>
<evidence type="ECO:0000313" key="4">
    <source>
        <dbReference type="Proteomes" id="UP001292094"/>
    </source>
</evidence>
<dbReference type="Proteomes" id="UP001292094">
    <property type="component" value="Unassembled WGS sequence"/>
</dbReference>
<evidence type="ECO:0000256" key="2">
    <source>
        <dbReference type="SAM" id="Phobius"/>
    </source>
</evidence>
<comment type="caution">
    <text evidence="3">The sequence shown here is derived from an EMBL/GenBank/DDBJ whole genome shotgun (WGS) entry which is preliminary data.</text>
</comment>
<accession>A0AAE1NR45</accession>
<dbReference type="EMBL" id="JAWZYT010004462">
    <property type="protein sequence ID" value="KAK4293752.1"/>
    <property type="molecule type" value="Genomic_DNA"/>
</dbReference>
<feature type="region of interest" description="Disordered" evidence="1">
    <location>
        <begin position="43"/>
        <end position="67"/>
    </location>
</feature>
<keyword evidence="2" id="KW-0812">Transmembrane</keyword>
<name>A0AAE1NR45_9EUCA</name>
<keyword evidence="2" id="KW-0472">Membrane</keyword>
<feature type="transmembrane region" description="Helical" evidence="2">
    <location>
        <begin position="71"/>
        <end position="89"/>
    </location>
</feature>
<evidence type="ECO:0000256" key="1">
    <source>
        <dbReference type="SAM" id="MobiDB-lite"/>
    </source>
</evidence>
<gene>
    <name evidence="3" type="ORF">Pmani_033574</name>
</gene>
<proteinExistence type="predicted"/>
<keyword evidence="4" id="KW-1185">Reference proteome</keyword>
<protein>
    <submittedName>
        <fullName evidence="3">Uncharacterized protein</fullName>
    </submittedName>
</protein>
<reference evidence="3" key="1">
    <citation type="submission" date="2023-11" db="EMBL/GenBank/DDBJ databases">
        <title>Genome assemblies of two species of porcelain crab, Petrolisthes cinctipes and Petrolisthes manimaculis (Anomura: Porcellanidae).</title>
        <authorList>
            <person name="Angst P."/>
        </authorList>
    </citation>
    <scope>NUCLEOTIDE SEQUENCE</scope>
    <source>
        <strain evidence="3">PB745_02</strain>
        <tissue evidence="3">Gill</tissue>
    </source>
</reference>
<evidence type="ECO:0000313" key="3">
    <source>
        <dbReference type="EMBL" id="KAK4293752.1"/>
    </source>
</evidence>
<sequence>MHRDVTSVVLRGGIPCRPVPFSPTERVLPPLLLVRHLHLHTDNQGAVASMGRPQQQQQQQQHRGRRGSSHLSLVLHIILLLQVAAVHAGNWM</sequence>
<organism evidence="3 4">
    <name type="scientific">Petrolisthes manimaculis</name>
    <dbReference type="NCBI Taxonomy" id="1843537"/>
    <lineage>
        <taxon>Eukaryota</taxon>
        <taxon>Metazoa</taxon>
        <taxon>Ecdysozoa</taxon>
        <taxon>Arthropoda</taxon>
        <taxon>Crustacea</taxon>
        <taxon>Multicrustacea</taxon>
        <taxon>Malacostraca</taxon>
        <taxon>Eumalacostraca</taxon>
        <taxon>Eucarida</taxon>
        <taxon>Decapoda</taxon>
        <taxon>Pleocyemata</taxon>
        <taxon>Anomura</taxon>
        <taxon>Galatheoidea</taxon>
        <taxon>Porcellanidae</taxon>
        <taxon>Petrolisthes</taxon>
    </lineage>
</organism>
<dbReference type="AlphaFoldDB" id="A0AAE1NR45"/>